<protein>
    <submittedName>
        <fullName evidence="1">Uncharacterized protein</fullName>
    </submittedName>
</protein>
<evidence type="ECO:0000313" key="1">
    <source>
        <dbReference type="EMBL" id="RMZ94725.1"/>
    </source>
</evidence>
<dbReference type="EMBL" id="REGN01012850">
    <property type="protein sequence ID" value="RMZ94725.1"/>
    <property type="molecule type" value="Genomic_DNA"/>
</dbReference>
<dbReference type="AlphaFoldDB" id="A0A3M7P6N0"/>
<comment type="caution">
    <text evidence="1">The sequence shown here is derived from an EMBL/GenBank/DDBJ whole genome shotgun (WGS) entry which is preliminary data.</text>
</comment>
<reference evidence="1 3" key="1">
    <citation type="journal article" date="2018" name="Sci. Rep.">
        <title>Genomic signatures of local adaptation to the degree of environmental predictability in rotifers.</title>
        <authorList>
            <person name="Franch-Gras L."/>
            <person name="Hahn C."/>
            <person name="Garcia-Roger E.M."/>
            <person name="Carmona M.J."/>
            <person name="Serra M."/>
            <person name="Gomez A."/>
        </authorList>
    </citation>
    <scope>NUCLEOTIDE SEQUENCE [LARGE SCALE GENOMIC DNA]</scope>
    <source>
        <strain evidence="1">HYR1</strain>
    </source>
</reference>
<gene>
    <name evidence="2" type="ORF">BpHYR1_022041</name>
    <name evidence="1" type="ORF">BpHYR1_042261</name>
</gene>
<evidence type="ECO:0000313" key="2">
    <source>
        <dbReference type="EMBL" id="RNA14903.1"/>
    </source>
</evidence>
<keyword evidence="3" id="KW-1185">Reference proteome</keyword>
<proteinExistence type="predicted"/>
<sequence>MNRVYELPIVHEVIVDGVPVYERNVTETKSFLNDRALEDGLSEITDINIVNRQAEG</sequence>
<dbReference type="EMBL" id="REGN01005093">
    <property type="protein sequence ID" value="RNA14903.1"/>
    <property type="molecule type" value="Genomic_DNA"/>
</dbReference>
<feature type="non-terminal residue" evidence="1">
    <location>
        <position position="56"/>
    </location>
</feature>
<accession>A0A3M7P6N0</accession>
<name>A0A3M7P6N0_BRAPC</name>
<evidence type="ECO:0000313" key="3">
    <source>
        <dbReference type="Proteomes" id="UP000276133"/>
    </source>
</evidence>
<organism evidence="1 3">
    <name type="scientific">Brachionus plicatilis</name>
    <name type="common">Marine rotifer</name>
    <name type="synonym">Brachionus muelleri</name>
    <dbReference type="NCBI Taxonomy" id="10195"/>
    <lineage>
        <taxon>Eukaryota</taxon>
        <taxon>Metazoa</taxon>
        <taxon>Spiralia</taxon>
        <taxon>Gnathifera</taxon>
        <taxon>Rotifera</taxon>
        <taxon>Eurotatoria</taxon>
        <taxon>Monogononta</taxon>
        <taxon>Pseudotrocha</taxon>
        <taxon>Ploima</taxon>
        <taxon>Brachionidae</taxon>
        <taxon>Brachionus</taxon>
    </lineage>
</organism>
<dbReference type="Proteomes" id="UP000276133">
    <property type="component" value="Unassembled WGS sequence"/>
</dbReference>